<evidence type="ECO:0000256" key="9">
    <source>
        <dbReference type="SAM" id="MobiDB-lite"/>
    </source>
</evidence>
<feature type="coiled-coil region" evidence="8">
    <location>
        <begin position="755"/>
        <end position="887"/>
    </location>
</feature>
<feature type="coiled-coil region" evidence="8">
    <location>
        <begin position="2069"/>
        <end position="2124"/>
    </location>
</feature>
<evidence type="ECO:0000256" key="3">
    <source>
        <dbReference type="ARBA" id="ARBA00022840"/>
    </source>
</evidence>
<evidence type="ECO:0000256" key="5">
    <source>
        <dbReference type="ARBA" id="ARBA00023175"/>
    </source>
</evidence>
<sequence length="2900" mass="327340">MVRHSPKKVATQEDMINGHFPNGDELTISSSLSRKPLSSISEGSRNSLSEKTSDENNCPEMPLMPKGKMTSDHLASKGKRKNSPMTSPAAPLRHSECNQEACANATPRTHRKLIMNESGEPGAAVAAASSTTFSAATPCKSATRSLRFGTSSNGGVLAATGTSSFFSTHRPGLPPIVSSGGQVFQQHASVETHFELEEDPTFWEDHNVQVLIRTRPISSSEMAVQGFSRCLKQENAHTISWIGQPESRFTFDHVADEAVTQEKLFKVAGLPMVENCMAGYNSCMFAYGQTGSGKTHTMLGDIENLENKPSDNRGMTPRVFEYLFARIRREEEEREMENLKFLTKCSFLEIYNEQITDLLEPSSTNLQMREDARKGVYVENLSEVEVHNVQDVIQLLIQGAANRKVAATNMNRESSRSHSVFTCIIESKWECDSMTNIRFGRLNLVDLAGSERQKSSGAEGERLKEAANINKSLSTLGLDSLGGNSKTTMIATVSPSSCNALETLSTLKFAQRAKLIHNTAVVNEDASGDVKALRAQIQQMKDELDRLRRQSISRIPLTQENFESIHHSFDSSVDSGRGFGSPKISNRKMRQLEAVAAGALRREQAADATAKRLAAEIEQLTRLVQQREADTQSSKMILRFREDKIRRLESLSKGLLSMDSHLEEEKQMLMQELQLMREKVDRNPELTRFAMENIRLLDQLCTLQDFQGGGEREVMMEEISNLRDQLLEVLDGKIAVEQGLVPLTTPQKKNLAPELAAAAREKELLRCEADNYRQVDELQAFVDQLREEVMGHQNNPRLLMVDVLETEKAKHLEVIAQLQSQLEQSVEKATLEENMRQQLENHLKEVMEEAATLQNELEETKEALEAATALTRRLQSTEASLAAAQNMAQATVKQLRLETESVAVQQSQSLTDIQDVAVLWRTKENELRSQLEEALVIISKLSSGRETEMEQTPEKEEEMSADCAYGSSSLRGGEDGHPERLLRAQKVEMRHAEEIMQLQLELDSMEAVLGEERAHRKEVEEKLANLQGFAEGLEQLHTFDEGGLHKQRSLQFELEMASVKATLSDERVLRRELEEKITLLTHELGELKEVSGSMDGGAQEVRATKYFDAVARLQLSSPDQKWVHLSSQLEQEKVLVEALESQQLFAIKELEDLQAEHEMVLGKLKRTEDREKILRNKIHELMKEQELHDADCAACVEVLEEMAGGAMDDSQRLALEEKLAAATQEAENARGLNVKLQKMEQEKNLTQSQAETETALAITSIQSELLNVTDEAELLNKDLRDAREQIESLRSMLQDAQEQLLHLGVKYDDMLKAKNAEIQVLRAEQQSATAGLIDYLAGRDQALNEASLEVEQMFDEYLPQMDSSQGEEEMVLTQSAEKSKPAVAFLLKRELQHAQERSRDDNTEDQMRVSNESSGCAIATMQVMEVTEKFQEVPENVEEMPEKVQADDSLFEVVNLKGKLFALNKNATLMSVMMHWFSQTAEARQIELEGSLSKVLDRERLLLAVQCEEETSQSMLAETMEKLQLITEDLKKERREVRESKALFQELVMVVDNLHKEMKVLETKDIAGRTQGTQSGMHISQTQLENVKAEVLQHEEDAAELAQWEPVEVALGNKLGDHQATLDAKLIVLKGLLEELLEKLQTHSNAVQKQACEDCQPFCFSSQYMPDLENNHKKISLSNENSNILCLSTKRKEAAETAGTSDVQIQNLVAEEEQWEAAEPVLEHKLGDIQDEKENLDSELLEVEVHKMSPPQCTTVSPCEIQELGAPQVIGLQSEKGRPPNGENQERNVLSSSLKENISLSSGDGVVDKCNHLSNNLKQELLKTRAECDDLRTKLRETDDTLLSVRMELEKSVVHYQEAEVERRREREENRKRIIALEDELRSTDEKSMHQQIQVEKFESELETLMSMVTETKQQMGASETDRRNEREQCEMEELEQAKLDEASDFRDEPEHMRRMCDESERLGHVSSMHAIGFSEIDSPEMHLDDLSLDTITEEVDLFIAHCLNQMGTLGLEMKSLRTDISGSFFQIPHAGLQQDVEKIFQAHRDEISVLIIKIAGLEELLEERSGKVSTLQELLDAAQDTLQSLASAQEKSELELHSSEASLEAAKAELEMSEAAVRELLDAARETDAVILDLKTNLQQRIEHETKVEAEVKVCQQQAQDVQLEMDELHATVGLLQQELATKEELIKELENSIQLLKKTVSSETEQKEEAIIQLQGELNSRNNEVCMLLDQQCKLEGDITKKIQELGLIKEELGTMNARVVQAVEERDGLCKQVQNMQFEMDQLKMTVKSLQQEIATKEEFIMGLEKAGNSKTQQVEAIIQLQEELNSRNVELRLLVDQQYKLEGQITKKTEELGLVKEELGAMNTSVVQAVEERDILCKQIEDWKSKVMSLKATVVEQANEINRISSELHLEQALVKEHKLAADKAQQAAETFKANAARTTHEMGVNAEGLGHSVVEARMGELTAEAERQYQMRMDAEKELQELKQRKSTGPDSGVPELQIANVCIERKMQETELELSFAQQLLASLQAECEQKNAEIQNSNARISELVLEADRRESEHQHKVKGLESLLEQVSAVNSQSRAQGLSHHFSFGLHADYASKQRIEELESEVHLLNARLAESESMTHDVVRDLLGVKLEVSDYVDRFHEQEIKKLRQQLNELIEERERWLEEINKGQAEIVAARVSAEKFRQRDQVLTTENEKIKAENFAHQTRIGDLEQEVRKLSGQQNLQQRIHHHAKIKDENNALRLQVEDLSGRLRSMEIMFARVKDELARYRTAAGRTPFPNLDEEQHLKSKLQEAANNQIEMAQNFISLCTRIMQAAGISNSGHVDQTIALEALQRIENRLQTNELELSELRLQTRIAGEKRRLSDMKIVDSPMKSINIPSAGYSKFVLPEKR</sequence>
<feature type="coiled-coil region" evidence="8">
    <location>
        <begin position="1516"/>
        <end position="1543"/>
    </location>
</feature>
<keyword evidence="3 7" id="KW-0067">ATP-binding</keyword>
<comment type="similarity">
    <text evidence="6">Belongs to the TRAFAC class myosin-kinesin ATPase superfamily. Kinesin family. KIN-12 subfamily.</text>
</comment>
<feature type="coiled-coil region" evidence="8">
    <location>
        <begin position="2470"/>
        <end position="2554"/>
    </location>
</feature>
<dbReference type="InterPro" id="IPR036961">
    <property type="entry name" value="Kinesin_motor_dom_sf"/>
</dbReference>
<dbReference type="InterPro" id="IPR019821">
    <property type="entry name" value="Kinesin_motor_CS"/>
</dbReference>
<evidence type="ECO:0000259" key="10">
    <source>
        <dbReference type="PROSITE" id="PS50067"/>
    </source>
</evidence>
<dbReference type="PRINTS" id="PR00380">
    <property type="entry name" value="KINESINHEAVY"/>
</dbReference>
<evidence type="ECO:0000256" key="2">
    <source>
        <dbReference type="ARBA" id="ARBA00022741"/>
    </source>
</evidence>
<gene>
    <name evidence="11" type="ORF">CSSPJE1EN2_LOCUS8442</name>
</gene>
<organism evidence="11 12">
    <name type="scientific">Sphagnum jensenii</name>
    <dbReference type="NCBI Taxonomy" id="128206"/>
    <lineage>
        <taxon>Eukaryota</taxon>
        <taxon>Viridiplantae</taxon>
        <taxon>Streptophyta</taxon>
        <taxon>Embryophyta</taxon>
        <taxon>Bryophyta</taxon>
        <taxon>Sphagnophytina</taxon>
        <taxon>Sphagnopsida</taxon>
        <taxon>Sphagnales</taxon>
        <taxon>Sphagnaceae</taxon>
        <taxon>Sphagnum</taxon>
    </lineage>
</organism>
<evidence type="ECO:0000256" key="1">
    <source>
        <dbReference type="ARBA" id="ARBA00022701"/>
    </source>
</evidence>
<keyword evidence="1" id="KW-0493">Microtubule</keyword>
<dbReference type="SUPFAM" id="SSF52540">
    <property type="entry name" value="P-loop containing nucleoside triphosphate hydrolases"/>
    <property type="match status" value="1"/>
</dbReference>
<dbReference type="PANTHER" id="PTHR37739">
    <property type="entry name" value="KINESIN-LIKE PROTEIN KIN-12D"/>
    <property type="match status" value="1"/>
</dbReference>
<dbReference type="PROSITE" id="PS00411">
    <property type="entry name" value="KINESIN_MOTOR_1"/>
    <property type="match status" value="1"/>
</dbReference>
<keyword evidence="4 8" id="KW-0175">Coiled coil</keyword>
<feature type="region of interest" description="Disordered" evidence="9">
    <location>
        <begin position="1"/>
        <end position="98"/>
    </location>
</feature>
<feature type="region of interest" description="Disordered" evidence="9">
    <location>
        <begin position="1913"/>
        <end position="1933"/>
    </location>
</feature>
<reference evidence="11" key="1">
    <citation type="submission" date="2024-03" db="EMBL/GenBank/DDBJ databases">
        <authorList>
            <consortium name="ELIXIR-Norway"/>
            <consortium name="Elixir Norway"/>
        </authorList>
    </citation>
    <scope>NUCLEOTIDE SEQUENCE</scope>
</reference>
<dbReference type="EMBL" id="OZ023716">
    <property type="protein sequence ID" value="CAK9865447.1"/>
    <property type="molecule type" value="Genomic_DNA"/>
</dbReference>
<evidence type="ECO:0000256" key="8">
    <source>
        <dbReference type="SAM" id="Coils"/>
    </source>
</evidence>
<dbReference type="InterPro" id="IPR001752">
    <property type="entry name" value="Kinesin_motor_dom"/>
</dbReference>
<feature type="domain" description="Kinesin motor" evidence="10">
    <location>
        <begin position="479"/>
        <end position="516"/>
    </location>
</feature>
<feature type="domain" description="Kinesin motor" evidence="10">
    <location>
        <begin position="207"/>
        <end position="477"/>
    </location>
</feature>
<evidence type="ECO:0000313" key="11">
    <source>
        <dbReference type="EMBL" id="CAK9865447.1"/>
    </source>
</evidence>
<dbReference type="InterPro" id="IPR027417">
    <property type="entry name" value="P-loop_NTPase"/>
</dbReference>
<proteinExistence type="inferred from homology"/>
<feature type="coiled-coil region" evidence="8">
    <location>
        <begin position="1002"/>
        <end position="1036"/>
    </location>
</feature>
<keyword evidence="2 7" id="KW-0547">Nucleotide-binding</keyword>
<evidence type="ECO:0000256" key="7">
    <source>
        <dbReference type="PROSITE-ProRule" id="PRU00283"/>
    </source>
</evidence>
<keyword evidence="5 7" id="KW-0505">Motor protein</keyword>
<name>A0ABP1AS77_9BRYO</name>
<feature type="coiled-coil region" evidence="8">
    <location>
        <begin position="2606"/>
        <end position="2680"/>
    </location>
</feature>
<dbReference type="Pfam" id="PF00225">
    <property type="entry name" value="Kinesin"/>
    <property type="match status" value="2"/>
</dbReference>
<feature type="coiled-coil region" evidence="8">
    <location>
        <begin position="2276"/>
        <end position="2310"/>
    </location>
</feature>
<feature type="coiled-coil region" evidence="8">
    <location>
        <begin position="603"/>
        <end position="630"/>
    </location>
</feature>
<dbReference type="InterPro" id="IPR044986">
    <property type="entry name" value="KIF15/KIN-12"/>
</dbReference>
<feature type="binding site" evidence="7">
    <location>
        <begin position="288"/>
        <end position="295"/>
    </location>
    <ligand>
        <name>ATP</name>
        <dbReference type="ChEBI" id="CHEBI:30616"/>
    </ligand>
</feature>
<dbReference type="SUPFAM" id="SSF57997">
    <property type="entry name" value="Tropomyosin"/>
    <property type="match status" value="1"/>
</dbReference>
<comment type="caution">
    <text evidence="7">Lacks conserved residue(s) required for the propagation of feature annotation.</text>
</comment>
<feature type="coiled-coil region" evidence="8">
    <location>
        <begin position="523"/>
        <end position="550"/>
    </location>
</feature>
<feature type="coiled-coil region" evidence="8">
    <location>
        <begin position="1136"/>
        <end position="1184"/>
    </location>
</feature>
<feature type="compositionally biased region" description="Low complexity" evidence="9">
    <location>
        <begin position="28"/>
        <end position="41"/>
    </location>
</feature>
<dbReference type="PANTHER" id="PTHR37739:SF8">
    <property type="entry name" value="KINESIN-LIKE PROTEIN KIN-12D"/>
    <property type="match status" value="1"/>
</dbReference>
<evidence type="ECO:0000256" key="4">
    <source>
        <dbReference type="ARBA" id="ARBA00023054"/>
    </source>
</evidence>
<evidence type="ECO:0000313" key="12">
    <source>
        <dbReference type="Proteomes" id="UP001497522"/>
    </source>
</evidence>
<dbReference type="SMART" id="SM00129">
    <property type="entry name" value="KISc"/>
    <property type="match status" value="1"/>
</dbReference>
<dbReference type="PROSITE" id="PS50067">
    <property type="entry name" value="KINESIN_MOTOR_2"/>
    <property type="match status" value="2"/>
</dbReference>
<protein>
    <recommendedName>
        <fullName evidence="10">Kinesin motor domain-containing protein</fullName>
    </recommendedName>
</protein>
<feature type="compositionally biased region" description="Basic and acidic residues" evidence="9">
    <location>
        <begin position="1920"/>
        <end position="1933"/>
    </location>
</feature>
<feature type="coiled-coil region" evidence="8">
    <location>
        <begin position="1212"/>
        <end position="1299"/>
    </location>
</feature>
<evidence type="ECO:0000256" key="6">
    <source>
        <dbReference type="ARBA" id="ARBA00034488"/>
    </source>
</evidence>
<feature type="coiled-coil region" evidence="8">
    <location>
        <begin position="2160"/>
        <end position="2208"/>
    </location>
</feature>
<dbReference type="Gene3D" id="3.40.850.10">
    <property type="entry name" value="Kinesin motor domain"/>
    <property type="match status" value="1"/>
</dbReference>
<keyword evidence="12" id="KW-1185">Reference proteome</keyword>
<dbReference type="Proteomes" id="UP001497522">
    <property type="component" value="Chromosome 15"/>
</dbReference>
<accession>A0ABP1AS77</accession>